<dbReference type="SUPFAM" id="SSF51569">
    <property type="entry name" value="Aldolase"/>
    <property type="match status" value="1"/>
</dbReference>
<comment type="subunit">
    <text evidence="12">Homotetramer; dimer of dimers.</text>
</comment>
<dbReference type="GO" id="GO:0019877">
    <property type="term" value="P:diaminopimelate biosynthetic process"/>
    <property type="evidence" value="ECO:0007669"/>
    <property type="project" value="UniProtKB-UniRule"/>
</dbReference>
<evidence type="ECO:0000256" key="11">
    <source>
        <dbReference type="ARBA" id="ARBA00047836"/>
    </source>
</evidence>
<organism evidence="16 17">
    <name type="scientific">Quadrisphaera granulorum</name>
    <dbReference type="NCBI Taxonomy" id="317664"/>
    <lineage>
        <taxon>Bacteria</taxon>
        <taxon>Bacillati</taxon>
        <taxon>Actinomycetota</taxon>
        <taxon>Actinomycetes</taxon>
        <taxon>Kineosporiales</taxon>
        <taxon>Kineosporiaceae</taxon>
        <taxon>Quadrisphaera</taxon>
    </lineage>
</organism>
<keyword evidence="10 12" id="KW-0704">Schiff base</keyword>
<dbReference type="Proteomes" id="UP000245469">
    <property type="component" value="Unassembled WGS sequence"/>
</dbReference>
<evidence type="ECO:0000256" key="3">
    <source>
        <dbReference type="ARBA" id="ARBA00007592"/>
    </source>
</evidence>
<dbReference type="PRINTS" id="PR00146">
    <property type="entry name" value="DHPICSNTHASE"/>
</dbReference>
<evidence type="ECO:0000256" key="2">
    <source>
        <dbReference type="ARBA" id="ARBA00005120"/>
    </source>
</evidence>
<gene>
    <name evidence="12" type="primary">dapA</name>
    <name evidence="16" type="ORF">BXY45_12454</name>
</gene>
<evidence type="ECO:0000256" key="9">
    <source>
        <dbReference type="ARBA" id="ARBA00023239"/>
    </source>
</evidence>
<comment type="subcellular location">
    <subcellularLocation>
        <location evidence="12">Cytoplasm</location>
    </subcellularLocation>
</comment>
<evidence type="ECO:0000256" key="15">
    <source>
        <dbReference type="PIRSR" id="PIRSR001365-2"/>
    </source>
</evidence>
<comment type="catalytic activity">
    <reaction evidence="11 12">
        <text>L-aspartate 4-semialdehyde + pyruvate = (2S,4S)-4-hydroxy-2,3,4,5-tetrahydrodipicolinate + H2O + H(+)</text>
        <dbReference type="Rhea" id="RHEA:34171"/>
        <dbReference type="ChEBI" id="CHEBI:15361"/>
        <dbReference type="ChEBI" id="CHEBI:15377"/>
        <dbReference type="ChEBI" id="CHEBI:15378"/>
        <dbReference type="ChEBI" id="CHEBI:67139"/>
        <dbReference type="ChEBI" id="CHEBI:537519"/>
        <dbReference type="EC" id="4.3.3.7"/>
    </reaction>
</comment>
<feature type="binding site" evidence="12 15">
    <location>
        <position position="59"/>
    </location>
    <ligand>
        <name>pyruvate</name>
        <dbReference type="ChEBI" id="CHEBI:15361"/>
    </ligand>
</feature>
<evidence type="ECO:0000313" key="17">
    <source>
        <dbReference type="Proteomes" id="UP000245469"/>
    </source>
</evidence>
<feature type="binding site" evidence="12 15">
    <location>
        <position position="219"/>
    </location>
    <ligand>
        <name>pyruvate</name>
        <dbReference type="ChEBI" id="CHEBI:15361"/>
    </ligand>
</feature>
<comment type="pathway">
    <text evidence="2 12">Amino-acid biosynthesis; L-lysine biosynthesis via DAP pathway; (S)-tetrahydrodipicolinate from L-aspartate: step 3/4.</text>
</comment>
<dbReference type="PANTHER" id="PTHR12128:SF66">
    <property type="entry name" value="4-HYDROXY-2-OXOGLUTARATE ALDOLASE, MITOCHONDRIAL"/>
    <property type="match status" value="1"/>
</dbReference>
<comment type="function">
    <text evidence="1 12">Catalyzes the condensation of (S)-aspartate-beta-semialdehyde [(S)-ASA] and pyruvate to 4-hydroxy-tetrahydrodipicolinate (HTPA).</text>
</comment>
<evidence type="ECO:0000256" key="12">
    <source>
        <dbReference type="HAMAP-Rule" id="MF_00418"/>
    </source>
</evidence>
<reference evidence="16 17" key="1">
    <citation type="submission" date="2018-03" db="EMBL/GenBank/DDBJ databases">
        <title>Genomic Encyclopedia of Archaeal and Bacterial Type Strains, Phase II (KMG-II): from individual species to whole genera.</title>
        <authorList>
            <person name="Goeker M."/>
        </authorList>
    </citation>
    <scope>NUCLEOTIDE SEQUENCE [LARGE SCALE GENOMIC DNA]</scope>
    <source>
        <strain evidence="16 17">DSM 44889</strain>
    </source>
</reference>
<dbReference type="InterPro" id="IPR013785">
    <property type="entry name" value="Aldolase_TIM"/>
</dbReference>
<feature type="active site" description="Proton donor/acceptor" evidence="12 14">
    <location>
        <position position="147"/>
    </location>
</feature>
<dbReference type="AlphaFoldDB" id="A0A315ZY98"/>
<keyword evidence="6 12" id="KW-0028">Amino-acid biosynthesis</keyword>
<name>A0A315ZY98_9ACTN</name>
<evidence type="ECO:0000256" key="14">
    <source>
        <dbReference type="PIRSR" id="PIRSR001365-1"/>
    </source>
</evidence>
<keyword evidence="9 12" id="KW-0456">Lyase</keyword>
<feature type="site" description="Part of a proton relay during catalysis" evidence="12">
    <location>
        <position position="58"/>
    </location>
</feature>
<dbReference type="Pfam" id="PF00701">
    <property type="entry name" value="DHDPS"/>
    <property type="match status" value="1"/>
</dbReference>
<feature type="site" description="Part of a proton relay during catalysis" evidence="12">
    <location>
        <position position="121"/>
    </location>
</feature>
<dbReference type="PANTHER" id="PTHR12128">
    <property type="entry name" value="DIHYDRODIPICOLINATE SYNTHASE"/>
    <property type="match status" value="1"/>
</dbReference>
<dbReference type="PROSITE" id="PS00665">
    <property type="entry name" value="DHDPS_1"/>
    <property type="match status" value="1"/>
</dbReference>
<evidence type="ECO:0000256" key="1">
    <source>
        <dbReference type="ARBA" id="ARBA00003294"/>
    </source>
</evidence>
<dbReference type="GO" id="GO:0009089">
    <property type="term" value="P:lysine biosynthetic process via diaminopimelate"/>
    <property type="evidence" value="ECO:0007669"/>
    <property type="project" value="UniProtKB-UniRule"/>
</dbReference>
<dbReference type="NCBIfam" id="TIGR00674">
    <property type="entry name" value="dapA"/>
    <property type="match status" value="1"/>
</dbReference>
<proteinExistence type="inferred from homology"/>
<dbReference type="GO" id="GO:0008840">
    <property type="term" value="F:4-hydroxy-tetrahydrodipicolinate synthase activity"/>
    <property type="evidence" value="ECO:0007669"/>
    <property type="project" value="UniProtKB-UniRule"/>
</dbReference>
<evidence type="ECO:0000256" key="13">
    <source>
        <dbReference type="PIRNR" id="PIRNR001365"/>
    </source>
</evidence>
<evidence type="ECO:0000313" key="16">
    <source>
        <dbReference type="EMBL" id="PWJ49888.1"/>
    </source>
</evidence>
<dbReference type="SMART" id="SM01130">
    <property type="entry name" value="DHDPS"/>
    <property type="match status" value="1"/>
</dbReference>
<dbReference type="EMBL" id="QGDQ01000024">
    <property type="protein sequence ID" value="PWJ49888.1"/>
    <property type="molecule type" value="Genomic_DNA"/>
</dbReference>
<dbReference type="Gene3D" id="3.20.20.70">
    <property type="entry name" value="Aldolase class I"/>
    <property type="match status" value="1"/>
</dbReference>
<evidence type="ECO:0000256" key="8">
    <source>
        <dbReference type="ARBA" id="ARBA00023154"/>
    </source>
</evidence>
<keyword evidence="7 12" id="KW-0220">Diaminopimelate biosynthesis</keyword>
<evidence type="ECO:0000256" key="7">
    <source>
        <dbReference type="ARBA" id="ARBA00022915"/>
    </source>
</evidence>
<dbReference type="InterPro" id="IPR020625">
    <property type="entry name" value="Schiff_base-form_aldolases_AS"/>
</dbReference>
<dbReference type="InterPro" id="IPR020624">
    <property type="entry name" value="Schiff_base-form_aldolases_CS"/>
</dbReference>
<sequence length="309" mass="31796">MPAVPAVTPAAVHRPFGAVLTAMATPFTRDGALDVPAAQALAERLVDDGNDGLVVAGTTGESPTLAEHEHDTLLAAVVEAVGSRAHVVAGCGNNDTDHTLRRARAAEKTGVDGLLVVTPYYNKPPQEGLYQHFLAVADATGLPVMLYDIPGRAATAISTEVLLRLAAHPRVVAVKDAKDDLFASSQVMAAAGGEGGLAYYSGSDQLNLAHLAQGAAGMVSVVSHVAAAEYAQMVAAVDAGDLPTARALHARLLPAVTAIMTRTQGAIMVKAALELLGAVPNRHVRLPLVEATDEQVEQLAADLRGAALL</sequence>
<evidence type="ECO:0000256" key="10">
    <source>
        <dbReference type="ARBA" id="ARBA00023270"/>
    </source>
</evidence>
<dbReference type="InterPro" id="IPR005263">
    <property type="entry name" value="DapA"/>
</dbReference>
<evidence type="ECO:0000256" key="4">
    <source>
        <dbReference type="ARBA" id="ARBA00012086"/>
    </source>
</evidence>
<dbReference type="UniPathway" id="UPA00034">
    <property type="reaction ID" value="UER00017"/>
</dbReference>
<dbReference type="CDD" id="cd00950">
    <property type="entry name" value="DHDPS"/>
    <property type="match status" value="1"/>
</dbReference>
<comment type="similarity">
    <text evidence="3 12 13">Belongs to the DapA family.</text>
</comment>
<comment type="caution">
    <text evidence="12">Was originally thought to be a dihydrodipicolinate synthase (DHDPS), catalyzing the condensation of (S)-aspartate-beta-semialdehyde [(S)-ASA] and pyruvate to dihydrodipicolinate (DHDP). However, it was shown in E.coli that the product of the enzymatic reaction is not dihydrodipicolinate but in fact (4S)-4-hydroxy-2,3,4,5-tetrahydro-(2S)-dipicolinic acid (HTPA), and that the consecutive dehydration reaction leading to DHDP is not spontaneous but catalyzed by DapB.</text>
</comment>
<accession>A0A315ZY98</accession>
<dbReference type="GO" id="GO:0005829">
    <property type="term" value="C:cytosol"/>
    <property type="evidence" value="ECO:0007669"/>
    <property type="project" value="TreeGrafter"/>
</dbReference>
<dbReference type="HAMAP" id="MF_00418">
    <property type="entry name" value="DapA"/>
    <property type="match status" value="1"/>
</dbReference>
<keyword evidence="5 12" id="KW-0963">Cytoplasm</keyword>
<dbReference type="PIRSF" id="PIRSF001365">
    <property type="entry name" value="DHDPS"/>
    <property type="match status" value="1"/>
</dbReference>
<evidence type="ECO:0000256" key="5">
    <source>
        <dbReference type="ARBA" id="ARBA00022490"/>
    </source>
</evidence>
<evidence type="ECO:0000256" key="6">
    <source>
        <dbReference type="ARBA" id="ARBA00022605"/>
    </source>
</evidence>
<feature type="active site" description="Schiff-base intermediate with substrate" evidence="12 14">
    <location>
        <position position="175"/>
    </location>
</feature>
<dbReference type="PROSITE" id="PS00666">
    <property type="entry name" value="DHDPS_2"/>
    <property type="match status" value="1"/>
</dbReference>
<protein>
    <recommendedName>
        <fullName evidence="4 12">4-hydroxy-tetrahydrodipicolinate synthase</fullName>
        <shortName evidence="12">HTPA synthase</shortName>
        <ecNumber evidence="4 12">4.3.3.7</ecNumber>
    </recommendedName>
</protein>
<keyword evidence="17" id="KW-1185">Reference proteome</keyword>
<keyword evidence="8 12" id="KW-0457">Lysine biosynthesis</keyword>
<dbReference type="EC" id="4.3.3.7" evidence="4 12"/>
<dbReference type="InterPro" id="IPR002220">
    <property type="entry name" value="DapA-like"/>
</dbReference>
<comment type="caution">
    <text evidence="16">The sequence shown here is derived from an EMBL/GenBank/DDBJ whole genome shotgun (WGS) entry which is preliminary data.</text>
</comment>